<proteinExistence type="predicted"/>
<evidence type="ECO:0008006" key="3">
    <source>
        <dbReference type="Google" id="ProtNLM"/>
    </source>
</evidence>
<sequence>MRLPGILPKSSPVPNRETLQKYLKESPQTISSQMNSNLTKPISEKEIKNVIFSMHPHKSPGPEGMSPIFCQNFWEIIKLDIIQDIQSFFHSGNLLKSINKALISLIPKVDHPIVVTQFRSISLCNVMYKIISKILVAKMKPLLHSCISAYQFAFFLGRQILDNVFIAHEYFHFFK</sequence>
<comment type="caution">
    <text evidence="1">The sequence shown here is derived from an EMBL/GenBank/DDBJ whole genome shotgun (WGS) entry which is preliminary data.</text>
</comment>
<gene>
    <name evidence="1" type="ORF">ACH5RR_005805</name>
</gene>
<name>A0ABD3AM83_9GENT</name>
<reference evidence="1 2" key="1">
    <citation type="submission" date="2024-11" db="EMBL/GenBank/DDBJ databases">
        <title>A near-complete genome assembly of Cinchona calisaya.</title>
        <authorList>
            <person name="Lian D.C."/>
            <person name="Zhao X.W."/>
            <person name="Wei L."/>
        </authorList>
    </citation>
    <scope>NUCLEOTIDE SEQUENCE [LARGE SCALE GENOMIC DNA]</scope>
    <source>
        <tissue evidence="1">Nenye</tissue>
    </source>
</reference>
<dbReference type="AlphaFoldDB" id="A0ABD3AM83"/>
<dbReference type="PANTHER" id="PTHR46890">
    <property type="entry name" value="NON-LTR RETROLELEMENT REVERSE TRANSCRIPTASE-LIKE PROTEIN-RELATED"/>
    <property type="match status" value="1"/>
</dbReference>
<dbReference type="PANTHER" id="PTHR46890:SF48">
    <property type="entry name" value="RNA-DIRECTED DNA POLYMERASE"/>
    <property type="match status" value="1"/>
</dbReference>
<evidence type="ECO:0000313" key="2">
    <source>
        <dbReference type="Proteomes" id="UP001630127"/>
    </source>
</evidence>
<evidence type="ECO:0000313" key="1">
    <source>
        <dbReference type="EMBL" id="KAL3532284.1"/>
    </source>
</evidence>
<protein>
    <recommendedName>
        <fullName evidence="3">Reverse transcriptase domain-containing protein</fullName>
    </recommendedName>
</protein>
<keyword evidence="2" id="KW-1185">Reference proteome</keyword>
<dbReference type="Proteomes" id="UP001630127">
    <property type="component" value="Unassembled WGS sequence"/>
</dbReference>
<organism evidence="1 2">
    <name type="scientific">Cinchona calisaya</name>
    <dbReference type="NCBI Taxonomy" id="153742"/>
    <lineage>
        <taxon>Eukaryota</taxon>
        <taxon>Viridiplantae</taxon>
        <taxon>Streptophyta</taxon>
        <taxon>Embryophyta</taxon>
        <taxon>Tracheophyta</taxon>
        <taxon>Spermatophyta</taxon>
        <taxon>Magnoliopsida</taxon>
        <taxon>eudicotyledons</taxon>
        <taxon>Gunneridae</taxon>
        <taxon>Pentapetalae</taxon>
        <taxon>asterids</taxon>
        <taxon>lamiids</taxon>
        <taxon>Gentianales</taxon>
        <taxon>Rubiaceae</taxon>
        <taxon>Cinchonoideae</taxon>
        <taxon>Cinchoneae</taxon>
        <taxon>Cinchona</taxon>
    </lineage>
</organism>
<dbReference type="InterPro" id="IPR052343">
    <property type="entry name" value="Retrotransposon-Effector_Assoc"/>
</dbReference>
<dbReference type="EMBL" id="JBJUIK010000003">
    <property type="protein sequence ID" value="KAL3532284.1"/>
    <property type="molecule type" value="Genomic_DNA"/>
</dbReference>
<accession>A0ABD3AM83</accession>